<dbReference type="GO" id="GO:0008757">
    <property type="term" value="F:S-adenosylmethionine-dependent methyltransferase activity"/>
    <property type="evidence" value="ECO:0007669"/>
    <property type="project" value="TreeGrafter"/>
</dbReference>
<keyword evidence="1 4" id="KW-0489">Methyltransferase</keyword>
<name>A0A8H9I301_9GAMM</name>
<dbReference type="SUPFAM" id="SSF53335">
    <property type="entry name" value="S-adenosyl-L-methionine-dependent methyltransferases"/>
    <property type="match status" value="1"/>
</dbReference>
<keyword evidence="5" id="KW-1185">Reference proteome</keyword>
<reference evidence="5" key="1">
    <citation type="journal article" date="2019" name="Int. J. Syst. Evol. Microbiol.">
        <title>The Global Catalogue of Microorganisms (GCM) 10K type strain sequencing project: providing services to taxonomists for standard genome sequencing and annotation.</title>
        <authorList>
            <consortium name="The Broad Institute Genomics Platform"/>
            <consortium name="The Broad Institute Genome Sequencing Center for Infectious Disease"/>
            <person name="Wu L."/>
            <person name="Ma J."/>
        </authorList>
    </citation>
    <scope>NUCLEOTIDE SEQUENCE [LARGE SCALE GENOMIC DNA]</scope>
    <source>
        <strain evidence="5">KCTC 22154</strain>
    </source>
</reference>
<keyword evidence="3" id="KW-0949">S-adenosyl-L-methionine</keyword>
<sequence>MELKKILKELEILGQENDASVEDRDRKYLNITRHTGQFLEVLIKASAVKRVLEIGTSNGYSTLWIASALPEDGHITTLEVSSFKVAQAQNNFKRAGLEHKIALVQADAMDFLESCDQLFDLVFLDADRSSYLQLAGRIVSLVRPGGLLVCDNAISHAEELDEFFCFINTSGEFTATTLPVGKGEFVACKNISQDTA</sequence>
<gene>
    <name evidence="4" type="ORF">GCM10007157_19130</name>
</gene>
<proteinExistence type="predicted"/>
<dbReference type="PROSITE" id="PS51682">
    <property type="entry name" value="SAM_OMT_I"/>
    <property type="match status" value="1"/>
</dbReference>
<evidence type="ECO:0000313" key="4">
    <source>
        <dbReference type="EMBL" id="GGW27038.1"/>
    </source>
</evidence>
<evidence type="ECO:0000256" key="1">
    <source>
        <dbReference type="ARBA" id="ARBA00022603"/>
    </source>
</evidence>
<dbReference type="GO" id="GO:0032259">
    <property type="term" value="P:methylation"/>
    <property type="evidence" value="ECO:0007669"/>
    <property type="project" value="UniProtKB-KW"/>
</dbReference>
<dbReference type="GO" id="GO:0008171">
    <property type="term" value="F:O-methyltransferase activity"/>
    <property type="evidence" value="ECO:0007669"/>
    <property type="project" value="InterPro"/>
</dbReference>
<dbReference type="AlphaFoldDB" id="A0A8H9I301"/>
<dbReference type="InterPro" id="IPR029063">
    <property type="entry name" value="SAM-dependent_MTases_sf"/>
</dbReference>
<dbReference type="EMBL" id="BMXN01000009">
    <property type="protein sequence ID" value="GGW27038.1"/>
    <property type="molecule type" value="Genomic_DNA"/>
</dbReference>
<dbReference type="Gene3D" id="3.40.50.150">
    <property type="entry name" value="Vaccinia Virus protein VP39"/>
    <property type="match status" value="1"/>
</dbReference>
<accession>A0A8H9I301</accession>
<dbReference type="PANTHER" id="PTHR10509:SF14">
    <property type="entry name" value="CAFFEOYL-COA O-METHYLTRANSFERASE 3-RELATED"/>
    <property type="match status" value="1"/>
</dbReference>
<dbReference type="CDD" id="cd02440">
    <property type="entry name" value="AdoMet_MTases"/>
    <property type="match status" value="1"/>
</dbReference>
<evidence type="ECO:0000256" key="2">
    <source>
        <dbReference type="ARBA" id="ARBA00022679"/>
    </source>
</evidence>
<organism evidence="4 5">
    <name type="scientific">Vreelandella hamiltonii</name>
    <dbReference type="NCBI Taxonomy" id="502829"/>
    <lineage>
        <taxon>Bacteria</taxon>
        <taxon>Pseudomonadati</taxon>
        <taxon>Pseudomonadota</taxon>
        <taxon>Gammaproteobacteria</taxon>
        <taxon>Oceanospirillales</taxon>
        <taxon>Halomonadaceae</taxon>
        <taxon>Vreelandella</taxon>
    </lineage>
</organism>
<dbReference type="Pfam" id="PF01596">
    <property type="entry name" value="Methyltransf_3"/>
    <property type="match status" value="1"/>
</dbReference>
<comment type="caution">
    <text evidence="4">The sequence shown here is derived from an EMBL/GenBank/DDBJ whole genome shotgun (WGS) entry which is preliminary data.</text>
</comment>
<dbReference type="PANTHER" id="PTHR10509">
    <property type="entry name" value="O-METHYLTRANSFERASE-RELATED"/>
    <property type="match status" value="1"/>
</dbReference>
<dbReference type="InterPro" id="IPR002935">
    <property type="entry name" value="SAM_O-MeTrfase"/>
</dbReference>
<evidence type="ECO:0000313" key="5">
    <source>
        <dbReference type="Proteomes" id="UP000623776"/>
    </source>
</evidence>
<protein>
    <submittedName>
        <fullName evidence="4">Caffeoyl-CoA O-methyltransferase</fullName>
    </submittedName>
</protein>
<keyword evidence="2 4" id="KW-0808">Transferase</keyword>
<dbReference type="RefSeq" id="WP_189463547.1">
    <property type="nucleotide sequence ID" value="NZ_BMXN01000009.1"/>
</dbReference>
<dbReference type="Proteomes" id="UP000623776">
    <property type="component" value="Unassembled WGS sequence"/>
</dbReference>
<dbReference type="InterPro" id="IPR050362">
    <property type="entry name" value="Cation-dep_OMT"/>
</dbReference>
<evidence type="ECO:0000256" key="3">
    <source>
        <dbReference type="ARBA" id="ARBA00022691"/>
    </source>
</evidence>